<comment type="catalytic activity">
    <reaction evidence="12">
        <text>Couples ATP hydrolysis with the unwinding of duplex DNA by translocating in the 3'-5' direction.</text>
        <dbReference type="EC" id="5.6.2.4"/>
    </reaction>
</comment>
<dbReference type="HAMAP" id="MF_00983">
    <property type="entry name" value="PriA"/>
    <property type="match status" value="1"/>
</dbReference>
<dbReference type="SMART" id="SM00490">
    <property type="entry name" value="HELICc"/>
    <property type="match status" value="1"/>
</dbReference>
<feature type="binding site" evidence="12">
    <location>
        <position position="545"/>
    </location>
    <ligand>
        <name>Zn(2+)</name>
        <dbReference type="ChEBI" id="CHEBI:29105"/>
        <label>2</label>
    </ligand>
</feature>
<evidence type="ECO:0000259" key="13">
    <source>
        <dbReference type="PROSITE" id="PS51192"/>
    </source>
</evidence>
<evidence type="ECO:0000256" key="4">
    <source>
        <dbReference type="ARBA" id="ARBA00022741"/>
    </source>
</evidence>
<name>A0A0R2LXX3_9LACO</name>
<comment type="similarity">
    <text evidence="12">Belongs to the helicase family. PriA subfamily.</text>
</comment>
<keyword evidence="9 12" id="KW-0238">DNA-binding</keyword>
<dbReference type="GO" id="GO:0006310">
    <property type="term" value="P:DNA recombination"/>
    <property type="evidence" value="ECO:0007669"/>
    <property type="project" value="InterPro"/>
</dbReference>
<evidence type="ECO:0000256" key="3">
    <source>
        <dbReference type="ARBA" id="ARBA00022723"/>
    </source>
</evidence>
<dbReference type="GO" id="GO:0006269">
    <property type="term" value="P:DNA replication, synthesis of primer"/>
    <property type="evidence" value="ECO:0007669"/>
    <property type="project" value="UniProtKB-KW"/>
</dbReference>
<dbReference type="Pfam" id="PF18319">
    <property type="entry name" value="Zn_ribbon_PriA"/>
    <property type="match status" value="1"/>
</dbReference>
<evidence type="ECO:0000256" key="11">
    <source>
        <dbReference type="ARBA" id="ARBA00048988"/>
    </source>
</evidence>
<feature type="binding site" evidence="12">
    <location>
        <position position="524"/>
    </location>
    <ligand>
        <name>Zn(2+)</name>
        <dbReference type="ChEBI" id="CHEBI:29105"/>
        <label>2</label>
    </ligand>
</feature>
<evidence type="ECO:0000256" key="8">
    <source>
        <dbReference type="ARBA" id="ARBA00022840"/>
    </source>
</evidence>
<dbReference type="FunFam" id="3.40.1440.60:FF:000001">
    <property type="entry name" value="Primosomal protein N"/>
    <property type="match status" value="1"/>
</dbReference>
<dbReference type="Pfam" id="PF18074">
    <property type="entry name" value="PriA_C"/>
    <property type="match status" value="1"/>
</dbReference>
<keyword evidence="16" id="KW-1185">Reference proteome</keyword>
<comment type="catalytic activity">
    <reaction evidence="11 12">
        <text>ATP + H2O = ADP + phosphate + H(+)</text>
        <dbReference type="Rhea" id="RHEA:13065"/>
        <dbReference type="ChEBI" id="CHEBI:15377"/>
        <dbReference type="ChEBI" id="CHEBI:15378"/>
        <dbReference type="ChEBI" id="CHEBI:30616"/>
        <dbReference type="ChEBI" id="CHEBI:43474"/>
        <dbReference type="ChEBI" id="CHEBI:456216"/>
        <dbReference type="EC" id="5.6.2.4"/>
    </reaction>
</comment>
<keyword evidence="3 12" id="KW-0479">Metal-binding</keyword>
<dbReference type="CDD" id="cd17929">
    <property type="entry name" value="DEXHc_priA"/>
    <property type="match status" value="1"/>
</dbReference>
<dbReference type="GO" id="GO:0016887">
    <property type="term" value="F:ATP hydrolysis activity"/>
    <property type="evidence" value="ECO:0007669"/>
    <property type="project" value="RHEA"/>
</dbReference>
<comment type="cofactor">
    <cofactor evidence="12">
        <name>Zn(2+)</name>
        <dbReference type="ChEBI" id="CHEBI:29105"/>
    </cofactor>
    <text evidence="12">Binds 2 zinc ions per subunit.</text>
</comment>
<dbReference type="GO" id="GO:0043138">
    <property type="term" value="F:3'-5' DNA helicase activity"/>
    <property type="evidence" value="ECO:0007669"/>
    <property type="project" value="UniProtKB-EC"/>
</dbReference>
<dbReference type="InterPro" id="IPR005259">
    <property type="entry name" value="PriA"/>
</dbReference>
<dbReference type="GO" id="GO:0003677">
    <property type="term" value="F:DNA binding"/>
    <property type="evidence" value="ECO:0007669"/>
    <property type="project" value="UniProtKB-UniRule"/>
</dbReference>
<dbReference type="InterPro" id="IPR041236">
    <property type="entry name" value="PriA_C"/>
</dbReference>
<dbReference type="PANTHER" id="PTHR30580:SF0">
    <property type="entry name" value="PRIMOSOMAL PROTEIN N"/>
    <property type="match status" value="1"/>
</dbReference>
<evidence type="ECO:0000259" key="14">
    <source>
        <dbReference type="PROSITE" id="PS51194"/>
    </source>
</evidence>
<dbReference type="NCBIfam" id="TIGR00595">
    <property type="entry name" value="priA"/>
    <property type="match status" value="1"/>
</dbReference>
<dbReference type="InterPro" id="IPR040498">
    <property type="entry name" value="PriA_CRR"/>
</dbReference>
<dbReference type="PANTHER" id="PTHR30580">
    <property type="entry name" value="PRIMOSOMAL PROTEIN N"/>
    <property type="match status" value="1"/>
</dbReference>
<dbReference type="Gene3D" id="3.40.1440.60">
    <property type="entry name" value="PriA, 3(prime) DNA-binding domain"/>
    <property type="match status" value="1"/>
</dbReference>
<dbReference type="GO" id="GO:0008270">
    <property type="term" value="F:zinc ion binding"/>
    <property type="evidence" value="ECO:0007669"/>
    <property type="project" value="UniProtKB-UniRule"/>
</dbReference>
<evidence type="ECO:0000256" key="10">
    <source>
        <dbReference type="ARBA" id="ARBA00023235"/>
    </source>
</evidence>
<comment type="function">
    <text evidence="12">Initiates the restart of stalled replication forks, which reloads the replicative helicase on sites other than the origin of replication. Recognizes and binds to abandoned replication forks and remodels them to uncover a helicase loading site. Promotes assembly of the primosome at these replication forks.</text>
</comment>
<comment type="subunit">
    <text evidence="12">Component of the replication restart primosome.</text>
</comment>
<evidence type="ECO:0000256" key="7">
    <source>
        <dbReference type="ARBA" id="ARBA00022833"/>
    </source>
</evidence>
<dbReference type="InterPro" id="IPR014001">
    <property type="entry name" value="Helicase_ATP-bd"/>
</dbReference>
<dbReference type="PATRIC" id="fig|616990.3.peg.1473"/>
<evidence type="ECO:0000256" key="9">
    <source>
        <dbReference type="ARBA" id="ARBA00023125"/>
    </source>
</evidence>
<evidence type="ECO:0000256" key="6">
    <source>
        <dbReference type="ARBA" id="ARBA00022806"/>
    </source>
</evidence>
<keyword evidence="1 12" id="KW-0639">Primosome</keyword>
<feature type="binding site" evidence="12">
    <location>
        <position position="555"/>
    </location>
    <ligand>
        <name>Zn(2+)</name>
        <dbReference type="ChEBI" id="CHEBI:29105"/>
        <label>1</label>
    </ligand>
</feature>
<dbReference type="GO" id="GO:0006302">
    <property type="term" value="P:double-strand break repair"/>
    <property type="evidence" value="ECO:0007669"/>
    <property type="project" value="InterPro"/>
</dbReference>
<keyword evidence="4 12" id="KW-0547">Nucleotide-binding</keyword>
<dbReference type="CDD" id="cd18804">
    <property type="entry name" value="SF2_C_priA"/>
    <property type="match status" value="1"/>
</dbReference>
<feature type="binding site" evidence="12">
    <location>
        <position position="527"/>
    </location>
    <ligand>
        <name>Zn(2+)</name>
        <dbReference type="ChEBI" id="CHEBI:29105"/>
        <label>2</label>
    </ligand>
</feature>
<dbReference type="NCBIfam" id="NF004066">
    <property type="entry name" value="PRK05580.1-3"/>
    <property type="match status" value="1"/>
</dbReference>
<dbReference type="EC" id="5.6.2.4" evidence="12"/>
<keyword evidence="7 12" id="KW-0862">Zinc</keyword>
<dbReference type="FunFam" id="3.40.50.300:FF:000489">
    <property type="entry name" value="Primosome assembly protein PriA"/>
    <property type="match status" value="1"/>
</dbReference>
<evidence type="ECO:0000313" key="16">
    <source>
        <dbReference type="Proteomes" id="UP000051906"/>
    </source>
</evidence>
<dbReference type="Proteomes" id="UP000051906">
    <property type="component" value="Unassembled WGS sequence"/>
</dbReference>
<evidence type="ECO:0000256" key="1">
    <source>
        <dbReference type="ARBA" id="ARBA00022515"/>
    </source>
</evidence>
<organism evidence="15 16">
    <name type="scientific">Levilactobacillus paucivorans</name>
    <dbReference type="NCBI Taxonomy" id="616990"/>
    <lineage>
        <taxon>Bacteria</taxon>
        <taxon>Bacillati</taxon>
        <taxon>Bacillota</taxon>
        <taxon>Bacilli</taxon>
        <taxon>Lactobacillales</taxon>
        <taxon>Lactobacillaceae</taxon>
        <taxon>Levilactobacillus</taxon>
    </lineage>
</organism>
<dbReference type="Pfam" id="PF00271">
    <property type="entry name" value="Helicase_C"/>
    <property type="match status" value="1"/>
</dbReference>
<dbReference type="STRING" id="616990.IV54_GL001381"/>
<dbReference type="SMART" id="SM00487">
    <property type="entry name" value="DEXDc"/>
    <property type="match status" value="1"/>
</dbReference>
<dbReference type="Gene3D" id="3.40.50.300">
    <property type="entry name" value="P-loop containing nucleotide triphosphate hydrolases"/>
    <property type="match status" value="2"/>
</dbReference>
<dbReference type="SUPFAM" id="SSF52540">
    <property type="entry name" value="P-loop containing nucleoside triphosphate hydrolases"/>
    <property type="match status" value="2"/>
</dbReference>
<dbReference type="InterPro" id="IPR027417">
    <property type="entry name" value="P-loop_NTPase"/>
</dbReference>
<keyword evidence="2 12" id="KW-0235">DNA replication</keyword>
<dbReference type="EMBL" id="JQCA01000037">
    <property type="protein sequence ID" value="KRO04322.1"/>
    <property type="molecule type" value="Genomic_DNA"/>
</dbReference>
<dbReference type="GO" id="GO:0005524">
    <property type="term" value="F:ATP binding"/>
    <property type="evidence" value="ECO:0007669"/>
    <property type="project" value="UniProtKB-UniRule"/>
</dbReference>
<feature type="domain" description="Helicase ATP-binding" evidence="13">
    <location>
        <begin position="286"/>
        <end position="452"/>
    </location>
</feature>
<evidence type="ECO:0000313" key="15">
    <source>
        <dbReference type="EMBL" id="KRO04322.1"/>
    </source>
</evidence>
<feature type="binding site" evidence="12">
    <location>
        <position position="515"/>
    </location>
    <ligand>
        <name>Zn(2+)</name>
        <dbReference type="ChEBI" id="CHEBI:29105"/>
        <label>1</label>
    </ligand>
</feature>
<protein>
    <recommendedName>
        <fullName evidence="12">Replication restart protein PriA</fullName>
    </recommendedName>
    <alternativeName>
        <fullName evidence="12">ATP-dependent DNA helicase PriA</fullName>
        <ecNumber evidence="12">5.6.2.4</ecNumber>
    </alternativeName>
    <alternativeName>
        <fullName evidence="12">DNA 3'-5' helicase PriA</fullName>
    </alternativeName>
</protein>
<keyword evidence="10 12" id="KW-0413">Isomerase</keyword>
<keyword evidence="6 12" id="KW-0347">Helicase</keyword>
<dbReference type="InterPro" id="IPR001650">
    <property type="entry name" value="Helicase_C-like"/>
</dbReference>
<feature type="binding site" evidence="12">
    <location>
        <position position="518"/>
    </location>
    <ligand>
        <name>Zn(2+)</name>
        <dbReference type="ChEBI" id="CHEBI:29105"/>
        <label>1</label>
    </ligand>
</feature>
<feature type="domain" description="Helicase C-terminal" evidence="14">
    <location>
        <begin position="550"/>
        <end position="704"/>
    </location>
</feature>
<dbReference type="GO" id="GO:1990077">
    <property type="term" value="C:primosome complex"/>
    <property type="evidence" value="ECO:0007669"/>
    <property type="project" value="UniProtKB-UniRule"/>
</dbReference>
<reference evidence="15 16" key="1">
    <citation type="journal article" date="2015" name="Genome Announc.">
        <title>Expanding the biotechnology potential of lactobacilli through comparative genomics of 213 strains and associated genera.</title>
        <authorList>
            <person name="Sun Z."/>
            <person name="Harris H.M."/>
            <person name="McCann A."/>
            <person name="Guo C."/>
            <person name="Argimon S."/>
            <person name="Zhang W."/>
            <person name="Yang X."/>
            <person name="Jeffery I.B."/>
            <person name="Cooney J.C."/>
            <person name="Kagawa T.F."/>
            <person name="Liu W."/>
            <person name="Song Y."/>
            <person name="Salvetti E."/>
            <person name="Wrobel A."/>
            <person name="Rasinkangas P."/>
            <person name="Parkhill J."/>
            <person name="Rea M.C."/>
            <person name="O'Sullivan O."/>
            <person name="Ritari J."/>
            <person name="Douillard F.P."/>
            <person name="Paul Ross R."/>
            <person name="Yang R."/>
            <person name="Briner A.E."/>
            <person name="Felis G.E."/>
            <person name="de Vos W.M."/>
            <person name="Barrangou R."/>
            <person name="Klaenhammer T.R."/>
            <person name="Caufield P.W."/>
            <person name="Cui Y."/>
            <person name="Zhang H."/>
            <person name="O'Toole P.W."/>
        </authorList>
    </citation>
    <scope>NUCLEOTIDE SEQUENCE [LARGE SCALE GENOMIC DNA]</scope>
    <source>
        <strain evidence="15 16">DSM 22467</strain>
    </source>
</reference>
<evidence type="ECO:0000256" key="2">
    <source>
        <dbReference type="ARBA" id="ARBA00022705"/>
    </source>
</evidence>
<dbReference type="Pfam" id="PF17764">
    <property type="entry name" value="PriA_3primeBD"/>
    <property type="match status" value="1"/>
</dbReference>
<dbReference type="InterPro" id="IPR041222">
    <property type="entry name" value="PriA_3primeBD"/>
</dbReference>
<keyword evidence="8 12" id="KW-0067">ATP-binding</keyword>
<proteinExistence type="inferred from homology"/>
<dbReference type="InterPro" id="IPR011545">
    <property type="entry name" value="DEAD/DEAH_box_helicase_dom"/>
</dbReference>
<feature type="binding site" evidence="12">
    <location>
        <position position="542"/>
    </location>
    <ligand>
        <name>Zn(2+)</name>
        <dbReference type="ChEBI" id="CHEBI:29105"/>
        <label>2</label>
    </ligand>
</feature>
<sequence>MTTMAQIGQILVDVPTMQTNDPYSYAIPAELEHQVQVGMRVIVPFGRGHRLVDGVVVGLSDVTSFDGQLKPIETVLDLAPVLNSELRQLADWLATKTYAFRITCIQAMLPNLLKTQPKRQVRPTTTLSDAEMATYFPEGAPRDFDATKLDEETVAGLLKLQRAGEVEVVYQVKDQATAKTTTGITPALPPTKLNEIREAVSQRAPKQADLLAFLAQMPADKVIAQSEARKQANVSAAVMTTAAEKGWLTRSTLEVYRDPFHQPVTPTKPLQLNAEQQVAVSAITTAVDEQQTENFLVEGVTGSGKTEVYLQSIAVALDQGRTALMLVPEIALTPQMVNRVKARFGQRVAVLHSGLSKGEQYDEWRRIDRGEATVVVGARSAVFAPVENLGIIIMDEEHESSYKQDENPRYHARDVALWRGEYNHCPVVLGSATPSLETRARAAKGLYTRLVLPKRAKTQAMMPTVHVVDMREQMKLQGDSDFSEPLMTAIQERLDRHEQIVLMLNRRGYSSFVMCRDCGFVLKCPNCDISLTLHMDTHSMKCHYCGHEEPIPHVCPNCHSKKIRYYGTGTQKVQQALEQRLPDAKILRMDVDSTRRKGAHERLLRQFGEHKADILLGTQMIAKGLDFPNVTLVGVLNADTALGLPDFRASERTFQLLTQVSGRAGRASKPGEVYIQTFNPDHYAIQLAQQQDYERFFVTEMHMRHQGSYPPYYFAVQLTASHEEEAVAAKAMFQIVEALKQGLSPQAIILGPTPKAIARVKRKYYYQVVIKYKHEPKLRAVLEQIRQAAQVPARHGLAVTIDSEPMSFM</sequence>
<comment type="caution">
    <text evidence="15">The sequence shown here is derived from an EMBL/GenBank/DDBJ whole genome shotgun (WGS) entry which is preliminary data.</text>
</comment>
<dbReference type="Pfam" id="PF00270">
    <property type="entry name" value="DEAD"/>
    <property type="match status" value="1"/>
</dbReference>
<dbReference type="PROSITE" id="PS51192">
    <property type="entry name" value="HELICASE_ATP_BIND_1"/>
    <property type="match status" value="1"/>
</dbReference>
<evidence type="ECO:0000256" key="12">
    <source>
        <dbReference type="HAMAP-Rule" id="MF_00983"/>
    </source>
</evidence>
<keyword evidence="5 12" id="KW-0378">Hydrolase</keyword>
<evidence type="ECO:0000256" key="5">
    <source>
        <dbReference type="ARBA" id="ARBA00022801"/>
    </source>
</evidence>
<dbReference type="AlphaFoldDB" id="A0A0R2LXX3"/>
<accession>A0A0R2LXX3</accession>
<dbReference type="PROSITE" id="PS51194">
    <property type="entry name" value="HELICASE_CTER"/>
    <property type="match status" value="1"/>
</dbReference>
<gene>
    <name evidence="12" type="primary">priA</name>
    <name evidence="15" type="ORF">IV54_GL001381</name>
</gene>
<dbReference type="InterPro" id="IPR042115">
    <property type="entry name" value="PriA_3primeBD_sf"/>
</dbReference>
<dbReference type="GO" id="GO:0006270">
    <property type="term" value="P:DNA replication initiation"/>
    <property type="evidence" value="ECO:0007669"/>
    <property type="project" value="TreeGrafter"/>
</dbReference>
<feature type="binding site" evidence="12">
    <location>
        <position position="558"/>
    </location>
    <ligand>
        <name>Zn(2+)</name>
        <dbReference type="ChEBI" id="CHEBI:29105"/>
        <label>1</label>
    </ligand>
</feature>